<organism evidence="1 2">
    <name type="scientific">Ligilactobacillus aviarius</name>
    <dbReference type="NCBI Taxonomy" id="1606"/>
    <lineage>
        <taxon>Bacteria</taxon>
        <taxon>Bacillati</taxon>
        <taxon>Bacillota</taxon>
        <taxon>Bacilli</taxon>
        <taxon>Lactobacillales</taxon>
        <taxon>Lactobacillaceae</taxon>
        <taxon>Ligilactobacillus</taxon>
    </lineage>
</organism>
<keyword evidence="2" id="KW-1185">Reference proteome</keyword>
<sequence>MKTSFPNMVTCLPSNTGLLTPYIFNYMQFGSGCKEKELGKTKKP</sequence>
<gene>
    <name evidence="1" type="ORF">LAV01_06960</name>
</gene>
<dbReference type="EMBL" id="BJUI01000007">
    <property type="protein sequence ID" value="GEK41864.1"/>
    <property type="molecule type" value="Genomic_DNA"/>
</dbReference>
<evidence type="ECO:0000313" key="2">
    <source>
        <dbReference type="Proteomes" id="UP000321722"/>
    </source>
</evidence>
<dbReference type="Proteomes" id="UP000321722">
    <property type="component" value="Unassembled WGS sequence"/>
</dbReference>
<reference evidence="1 2" key="1">
    <citation type="submission" date="2019-07" db="EMBL/GenBank/DDBJ databases">
        <title>Whole genome shotgun sequence of Lactobacillus aviarius subsp. aviarius NBRC 102162.</title>
        <authorList>
            <person name="Hosoyama A."/>
            <person name="Uohara A."/>
            <person name="Ohji S."/>
            <person name="Ichikawa N."/>
        </authorList>
    </citation>
    <scope>NUCLEOTIDE SEQUENCE [LARGE SCALE GENOMIC DNA]</scope>
    <source>
        <strain evidence="1 2">NBRC 102162</strain>
    </source>
</reference>
<protein>
    <submittedName>
        <fullName evidence="1">Uncharacterized protein</fullName>
    </submittedName>
</protein>
<name>A0A510WRL3_9LACO</name>
<evidence type="ECO:0000313" key="1">
    <source>
        <dbReference type="EMBL" id="GEK41864.1"/>
    </source>
</evidence>
<dbReference type="AlphaFoldDB" id="A0A510WRL3"/>
<comment type="caution">
    <text evidence="1">The sequence shown here is derived from an EMBL/GenBank/DDBJ whole genome shotgun (WGS) entry which is preliminary data.</text>
</comment>
<proteinExistence type="predicted"/>
<dbReference type="PROSITE" id="PS51257">
    <property type="entry name" value="PROKAR_LIPOPROTEIN"/>
    <property type="match status" value="1"/>
</dbReference>
<accession>A0A510WRL3</accession>